<sequence>MDREQQFGSDYF</sequence>
<dbReference type="EMBL" id="GBRH01261025">
    <property type="protein sequence ID" value="JAD36870.1"/>
    <property type="molecule type" value="Transcribed_RNA"/>
</dbReference>
<accession>A0A0A8ZJF1</accession>
<reference evidence="1" key="1">
    <citation type="submission" date="2014-09" db="EMBL/GenBank/DDBJ databases">
        <authorList>
            <person name="Magalhaes I.L.F."/>
            <person name="Oliveira U."/>
            <person name="Santos F.R."/>
            <person name="Vidigal T.H.D.A."/>
            <person name="Brescovit A.D."/>
            <person name="Santos A.J."/>
        </authorList>
    </citation>
    <scope>NUCLEOTIDE SEQUENCE</scope>
    <source>
        <tissue evidence="1">Shoot tissue taken approximately 20 cm above the soil surface</tissue>
    </source>
</reference>
<proteinExistence type="predicted"/>
<reference evidence="1" key="2">
    <citation type="journal article" date="2015" name="Data Brief">
        <title>Shoot transcriptome of the giant reed, Arundo donax.</title>
        <authorList>
            <person name="Barrero R.A."/>
            <person name="Guerrero F.D."/>
            <person name="Moolhuijzen P."/>
            <person name="Goolsby J.A."/>
            <person name="Tidwell J."/>
            <person name="Bellgard S.E."/>
            <person name="Bellgard M.I."/>
        </authorList>
    </citation>
    <scope>NUCLEOTIDE SEQUENCE</scope>
    <source>
        <tissue evidence="1">Shoot tissue taken approximately 20 cm above the soil surface</tissue>
    </source>
</reference>
<evidence type="ECO:0000313" key="1">
    <source>
        <dbReference type="EMBL" id="JAD36870.1"/>
    </source>
</evidence>
<protein>
    <submittedName>
        <fullName evidence="1">Uncharacterized protein</fullName>
    </submittedName>
</protein>
<organism evidence="1">
    <name type="scientific">Arundo donax</name>
    <name type="common">Giant reed</name>
    <name type="synonym">Donax arundinaceus</name>
    <dbReference type="NCBI Taxonomy" id="35708"/>
    <lineage>
        <taxon>Eukaryota</taxon>
        <taxon>Viridiplantae</taxon>
        <taxon>Streptophyta</taxon>
        <taxon>Embryophyta</taxon>
        <taxon>Tracheophyta</taxon>
        <taxon>Spermatophyta</taxon>
        <taxon>Magnoliopsida</taxon>
        <taxon>Liliopsida</taxon>
        <taxon>Poales</taxon>
        <taxon>Poaceae</taxon>
        <taxon>PACMAD clade</taxon>
        <taxon>Arundinoideae</taxon>
        <taxon>Arundineae</taxon>
        <taxon>Arundo</taxon>
    </lineage>
</organism>
<name>A0A0A8ZJF1_ARUDO</name>